<feature type="domain" description="HicB-like antitoxin of toxin-antitoxin system" evidence="1">
    <location>
        <begin position="5"/>
        <end position="106"/>
    </location>
</feature>
<dbReference type="RefSeq" id="WP_125008114.1">
    <property type="nucleotide sequence ID" value="NZ_BEXA01000002.1"/>
</dbReference>
<reference evidence="2 3" key="1">
    <citation type="submission" date="2017-11" db="EMBL/GenBank/DDBJ databases">
        <title>Draft Genome Sequence of Lactobacillus curieae NBRC 111893 isolated from Koso, a Japanese sugar-Vegetable Fermented Beverage.</title>
        <authorList>
            <person name="Chiou T.Y."/>
            <person name="Oshima K."/>
            <person name="Suda W."/>
            <person name="Hattori M."/>
            <person name="Takahashi T."/>
        </authorList>
    </citation>
    <scope>NUCLEOTIDE SEQUENCE [LARGE SCALE GENOMIC DNA]</scope>
    <source>
        <strain evidence="2 3">NBRC111893</strain>
    </source>
</reference>
<dbReference type="InterPro" id="IPR035069">
    <property type="entry name" value="TTHA1013/TTHA0281-like"/>
</dbReference>
<dbReference type="OrthoDB" id="5419659at2"/>
<accession>A0A401FL05</accession>
<proteinExistence type="predicted"/>
<protein>
    <submittedName>
        <fullName evidence="2">Phage-related protein</fullName>
    </submittedName>
</protein>
<keyword evidence="3" id="KW-1185">Reference proteome</keyword>
<dbReference type="Pfam" id="PF15919">
    <property type="entry name" value="HicB_lk_antitox"/>
    <property type="match status" value="1"/>
</dbReference>
<dbReference type="SUPFAM" id="SSF143100">
    <property type="entry name" value="TTHA1013/TTHA0281-like"/>
    <property type="match status" value="1"/>
</dbReference>
<comment type="caution">
    <text evidence="2">The sequence shown here is derived from an EMBL/GenBank/DDBJ whole genome shotgun (WGS) entry which is preliminary data.</text>
</comment>
<name>A0A401FL05_9LACO</name>
<evidence type="ECO:0000313" key="3">
    <source>
        <dbReference type="Proteomes" id="UP000286974"/>
    </source>
</evidence>
<dbReference type="Proteomes" id="UP000286974">
    <property type="component" value="Unassembled WGS sequence"/>
</dbReference>
<evidence type="ECO:0000313" key="2">
    <source>
        <dbReference type="EMBL" id="GAY72891.1"/>
    </source>
</evidence>
<evidence type="ECO:0000259" key="1">
    <source>
        <dbReference type="Pfam" id="PF15919"/>
    </source>
</evidence>
<dbReference type="InterPro" id="IPR031807">
    <property type="entry name" value="HicB-like"/>
</dbReference>
<dbReference type="Gene3D" id="3.30.160.250">
    <property type="match status" value="1"/>
</dbReference>
<dbReference type="EMBL" id="BEXA01000002">
    <property type="protein sequence ID" value="GAY72891.1"/>
    <property type="molecule type" value="Genomic_DNA"/>
</dbReference>
<organism evidence="2 3">
    <name type="scientific">Lentilactobacillus kosonis</name>
    <dbReference type="NCBI Taxonomy" id="2810561"/>
    <lineage>
        <taxon>Bacteria</taxon>
        <taxon>Bacillati</taxon>
        <taxon>Bacillota</taxon>
        <taxon>Bacilli</taxon>
        <taxon>Lactobacillales</taxon>
        <taxon>Lactobacillaceae</taxon>
        <taxon>Lentilactobacillus</taxon>
    </lineage>
</organism>
<dbReference type="AlphaFoldDB" id="A0A401FL05"/>
<gene>
    <name evidence="2" type="ORF">NBRC111893_1037</name>
</gene>
<sequence length="131" mass="14897">MKYLYLAIFHQNSKKQYEVKFPDLAPNAATFGENLQDALHMAKDALEGYLLTTEDYKEPIPKPSVPEEISVSKDDLLIPIEANTTLARDKEENLNIRKSVTIPKYLNDLGNEQGIDFSELLKTALQKKLDE</sequence>